<dbReference type="OrthoDB" id="9812053at2"/>
<reference evidence="1" key="1">
    <citation type="journal article" date="2015" name="Genome Announc.">
        <title>Draft Genome Sequence of Bacteroidales Strain TBC1, a Novel Isolate from a Methanogenic Wastewater Treatment System.</title>
        <authorList>
            <person name="Tourlousse D.M."/>
            <person name="Matsuura N."/>
            <person name="Sun L."/>
            <person name="Toyonaga M."/>
            <person name="Kuroda K."/>
            <person name="Ohashi A."/>
            <person name="Cruz R."/>
            <person name="Yamaguchi T."/>
            <person name="Sekiguchi Y."/>
        </authorList>
    </citation>
    <scope>NUCLEOTIDE SEQUENCE [LARGE SCALE GENOMIC DNA]</scope>
    <source>
        <strain evidence="1">TBC1</strain>
    </source>
</reference>
<dbReference type="RefSeq" id="WP_082189561.1">
    <property type="nucleotide sequence ID" value="NZ_DF968182.1"/>
</dbReference>
<evidence type="ECO:0000313" key="2">
    <source>
        <dbReference type="Proteomes" id="UP000053091"/>
    </source>
</evidence>
<name>A0A0S7C043_9BACT</name>
<dbReference type="InterPro" id="IPR027396">
    <property type="entry name" value="DsrEFH-like"/>
</dbReference>
<sequence length="154" mass="16960">MKRILLGLIALVFVATSCRETIEKEVNIVQDTTAVAPRDGVFYHISSGPESPHKVVMALKQAVMMAEDKDVLLYFDIKGIEVVLNDAIDVSYPTFPSSKESLKLLMEKGVTIFACPSCLKAAGKSEADLMPGVLLAQKDQFFNFTKGRILTIDY</sequence>
<protein>
    <submittedName>
        <fullName evidence="1">Predicted peroxiredoxin</fullName>
    </submittedName>
</protein>
<dbReference type="STRING" id="1678841.TBC1_112048"/>
<dbReference type="AlphaFoldDB" id="A0A0S7C043"/>
<dbReference type="Gene3D" id="3.40.1260.10">
    <property type="entry name" value="DsrEFH-like"/>
    <property type="match status" value="1"/>
</dbReference>
<evidence type="ECO:0000313" key="1">
    <source>
        <dbReference type="EMBL" id="GAP43890.1"/>
    </source>
</evidence>
<dbReference type="SUPFAM" id="SSF75169">
    <property type="entry name" value="DsrEFH-like"/>
    <property type="match status" value="1"/>
</dbReference>
<accession>A0A0S7C043</accession>
<dbReference type="Pfam" id="PF02635">
    <property type="entry name" value="DsrE"/>
    <property type="match status" value="1"/>
</dbReference>
<dbReference type="InterPro" id="IPR003787">
    <property type="entry name" value="Sulphur_relay_DsrE/F-like"/>
</dbReference>
<keyword evidence="2" id="KW-1185">Reference proteome</keyword>
<gene>
    <name evidence="1" type="ORF">TBC1_112048</name>
</gene>
<proteinExistence type="predicted"/>
<dbReference type="Proteomes" id="UP000053091">
    <property type="component" value="Unassembled WGS sequence"/>
</dbReference>
<organism evidence="1">
    <name type="scientific">Lentimicrobium saccharophilum</name>
    <dbReference type="NCBI Taxonomy" id="1678841"/>
    <lineage>
        <taxon>Bacteria</taxon>
        <taxon>Pseudomonadati</taxon>
        <taxon>Bacteroidota</taxon>
        <taxon>Bacteroidia</taxon>
        <taxon>Bacteroidales</taxon>
        <taxon>Lentimicrobiaceae</taxon>
        <taxon>Lentimicrobium</taxon>
    </lineage>
</organism>
<dbReference type="PROSITE" id="PS51257">
    <property type="entry name" value="PROKAR_LIPOPROTEIN"/>
    <property type="match status" value="1"/>
</dbReference>
<dbReference type="EMBL" id="DF968182">
    <property type="protein sequence ID" value="GAP43890.1"/>
    <property type="molecule type" value="Genomic_DNA"/>
</dbReference>